<keyword evidence="2" id="KW-1185">Reference proteome</keyword>
<dbReference type="InterPro" id="IPR032675">
    <property type="entry name" value="LRR_dom_sf"/>
</dbReference>
<accession>A0A4P9WHT7</accession>
<organism evidence="1 2">
    <name type="scientific">Blyttiomyces helicus</name>
    <dbReference type="NCBI Taxonomy" id="388810"/>
    <lineage>
        <taxon>Eukaryota</taxon>
        <taxon>Fungi</taxon>
        <taxon>Fungi incertae sedis</taxon>
        <taxon>Chytridiomycota</taxon>
        <taxon>Chytridiomycota incertae sedis</taxon>
        <taxon>Chytridiomycetes</taxon>
        <taxon>Chytridiomycetes incertae sedis</taxon>
        <taxon>Blyttiomyces</taxon>
    </lineage>
</organism>
<dbReference type="SUPFAM" id="SSF52047">
    <property type="entry name" value="RNI-like"/>
    <property type="match status" value="1"/>
</dbReference>
<dbReference type="EMBL" id="KZ994654">
    <property type="protein sequence ID" value="RKO92399.1"/>
    <property type="molecule type" value="Genomic_DNA"/>
</dbReference>
<dbReference type="Gene3D" id="3.80.10.10">
    <property type="entry name" value="Ribonuclease Inhibitor"/>
    <property type="match status" value="1"/>
</dbReference>
<evidence type="ECO:0000313" key="1">
    <source>
        <dbReference type="EMBL" id="RKO92399.1"/>
    </source>
</evidence>
<evidence type="ECO:0000313" key="2">
    <source>
        <dbReference type="Proteomes" id="UP000269721"/>
    </source>
</evidence>
<name>A0A4P9WHT7_9FUNG</name>
<protein>
    <submittedName>
        <fullName evidence="1">Uncharacterized protein</fullName>
    </submittedName>
</protein>
<gene>
    <name evidence="1" type="ORF">BDK51DRAFT_41681</name>
</gene>
<dbReference type="AlphaFoldDB" id="A0A4P9WHT7"/>
<proteinExistence type="predicted"/>
<sequence>MLLSSCLDERSLAIYYARCRQLLKVDLSNSAITDEGVNHLLDRTKITATTINPLQQHPPLTFLGVGDNSQLLENRSGDIPIAALILLRGSNLKGLAVGSGAYRLSAELAFALFDACSRLVALWIYSATPYHVLVSLARHLPCLQSLAVGEPSAHDQTPSVSTRLHMDLSHRIDVKWFDQWQRRIVGFDVEVLKKETDGNSERSRR</sequence>
<dbReference type="Proteomes" id="UP000269721">
    <property type="component" value="Unassembled WGS sequence"/>
</dbReference>
<reference evidence="2" key="1">
    <citation type="journal article" date="2018" name="Nat. Microbiol.">
        <title>Leveraging single-cell genomics to expand the fungal tree of life.</title>
        <authorList>
            <person name="Ahrendt S.R."/>
            <person name="Quandt C.A."/>
            <person name="Ciobanu D."/>
            <person name="Clum A."/>
            <person name="Salamov A."/>
            <person name="Andreopoulos B."/>
            <person name="Cheng J.F."/>
            <person name="Woyke T."/>
            <person name="Pelin A."/>
            <person name="Henrissat B."/>
            <person name="Reynolds N.K."/>
            <person name="Benny G.L."/>
            <person name="Smith M.E."/>
            <person name="James T.Y."/>
            <person name="Grigoriev I.V."/>
        </authorList>
    </citation>
    <scope>NUCLEOTIDE SEQUENCE [LARGE SCALE GENOMIC DNA]</scope>
</reference>